<keyword evidence="3" id="KW-1003">Cell membrane</keyword>
<evidence type="ECO:0000313" key="10">
    <source>
        <dbReference type="Proteomes" id="UP000715965"/>
    </source>
</evidence>
<evidence type="ECO:0000256" key="5">
    <source>
        <dbReference type="ARBA" id="ARBA00022989"/>
    </source>
</evidence>
<feature type="transmembrane region" description="Helical" evidence="7">
    <location>
        <begin position="110"/>
        <end position="133"/>
    </location>
</feature>
<dbReference type="PANTHER" id="PTHR30353">
    <property type="entry name" value="INNER MEMBRANE PROTEIN DEDA-RELATED"/>
    <property type="match status" value="1"/>
</dbReference>
<dbReference type="InterPro" id="IPR025902">
    <property type="entry name" value="LssY-like-C_dom"/>
</dbReference>
<feature type="transmembrane region" description="Helical" evidence="7">
    <location>
        <begin position="266"/>
        <end position="285"/>
    </location>
</feature>
<proteinExistence type="inferred from homology"/>
<evidence type="ECO:0000256" key="4">
    <source>
        <dbReference type="ARBA" id="ARBA00022692"/>
    </source>
</evidence>
<evidence type="ECO:0000259" key="8">
    <source>
        <dbReference type="SMART" id="SM00014"/>
    </source>
</evidence>
<feature type="transmembrane region" description="Helical" evidence="7">
    <location>
        <begin position="208"/>
        <end position="228"/>
    </location>
</feature>
<dbReference type="RefSeq" id="WP_193779668.1">
    <property type="nucleotide sequence ID" value="NZ_JADDOJ010000016.1"/>
</dbReference>
<evidence type="ECO:0000256" key="2">
    <source>
        <dbReference type="ARBA" id="ARBA00010792"/>
    </source>
</evidence>
<feature type="transmembrane region" description="Helical" evidence="7">
    <location>
        <begin position="83"/>
        <end position="104"/>
    </location>
</feature>
<evidence type="ECO:0000256" key="1">
    <source>
        <dbReference type="ARBA" id="ARBA00004651"/>
    </source>
</evidence>
<name>A0ABR9SEG6_9BURK</name>
<evidence type="ECO:0000256" key="6">
    <source>
        <dbReference type="ARBA" id="ARBA00023136"/>
    </source>
</evidence>
<reference evidence="9 10" key="1">
    <citation type="submission" date="2020-10" db="EMBL/GenBank/DDBJ databases">
        <title>Draft genome of Ramlibacter aquaticus LMG 30558.</title>
        <authorList>
            <person name="Props R."/>
        </authorList>
    </citation>
    <scope>NUCLEOTIDE SEQUENCE [LARGE SCALE GENOMIC DNA]</scope>
    <source>
        <strain evidence="9 10">LMG 30558</strain>
    </source>
</reference>
<keyword evidence="4 7" id="KW-0812">Transmembrane</keyword>
<evidence type="ECO:0000256" key="7">
    <source>
        <dbReference type="SAM" id="Phobius"/>
    </source>
</evidence>
<keyword evidence="5 7" id="KW-1133">Transmembrane helix</keyword>
<dbReference type="Proteomes" id="UP000715965">
    <property type="component" value="Unassembled WGS sequence"/>
</dbReference>
<protein>
    <submittedName>
        <fullName evidence="9">Phosphatase PAP2 family protein</fullName>
    </submittedName>
</protein>
<feature type="transmembrane region" description="Helical" evidence="7">
    <location>
        <begin position="361"/>
        <end position="381"/>
    </location>
</feature>
<evidence type="ECO:0000313" key="9">
    <source>
        <dbReference type="EMBL" id="MBE7940127.1"/>
    </source>
</evidence>
<dbReference type="InterPro" id="IPR000326">
    <property type="entry name" value="PAP2/HPO"/>
</dbReference>
<feature type="transmembrane region" description="Helical" evidence="7">
    <location>
        <begin position="292"/>
        <end position="309"/>
    </location>
</feature>
<organism evidence="9 10">
    <name type="scientific">Ramlibacter aquaticus</name>
    <dbReference type="NCBI Taxonomy" id="2780094"/>
    <lineage>
        <taxon>Bacteria</taxon>
        <taxon>Pseudomonadati</taxon>
        <taxon>Pseudomonadota</taxon>
        <taxon>Betaproteobacteria</taxon>
        <taxon>Burkholderiales</taxon>
        <taxon>Comamonadaceae</taxon>
        <taxon>Ramlibacter</taxon>
    </lineage>
</organism>
<dbReference type="InterPro" id="IPR036938">
    <property type="entry name" value="PAP2/HPO_sf"/>
</dbReference>
<dbReference type="PANTHER" id="PTHR30353:SF15">
    <property type="entry name" value="INNER MEMBRANE PROTEIN YABI"/>
    <property type="match status" value="1"/>
</dbReference>
<keyword evidence="10" id="KW-1185">Reference proteome</keyword>
<dbReference type="CDD" id="cd03392">
    <property type="entry name" value="PAP2_like_2"/>
    <property type="match status" value="1"/>
</dbReference>
<accession>A0ABR9SEG6</accession>
<dbReference type="SUPFAM" id="SSF48317">
    <property type="entry name" value="Acid phosphatase/Vanadium-dependent haloperoxidase"/>
    <property type="match status" value="1"/>
</dbReference>
<gene>
    <name evidence="9" type="ORF">IM725_06030</name>
</gene>
<dbReference type="EMBL" id="JADDOJ010000016">
    <property type="protein sequence ID" value="MBE7940127.1"/>
    <property type="molecule type" value="Genomic_DNA"/>
</dbReference>
<dbReference type="Pfam" id="PF14067">
    <property type="entry name" value="LssY_C"/>
    <property type="match status" value="1"/>
</dbReference>
<feature type="transmembrane region" description="Helical" evidence="7">
    <location>
        <begin position="329"/>
        <end position="349"/>
    </location>
</feature>
<feature type="transmembrane region" description="Helical" evidence="7">
    <location>
        <begin position="387"/>
        <end position="406"/>
    </location>
</feature>
<dbReference type="InterPro" id="IPR032818">
    <property type="entry name" value="DedA-like"/>
</dbReference>
<keyword evidence="6 7" id="KW-0472">Membrane</keyword>
<feature type="transmembrane region" description="Helical" evidence="7">
    <location>
        <begin position="418"/>
        <end position="437"/>
    </location>
</feature>
<comment type="caution">
    <text evidence="9">The sequence shown here is derived from an EMBL/GenBank/DDBJ whole genome shotgun (WGS) entry which is preliminary data.</text>
</comment>
<dbReference type="Gene3D" id="1.20.144.10">
    <property type="entry name" value="Phosphatidic acid phosphatase type 2/haloperoxidase"/>
    <property type="match status" value="1"/>
</dbReference>
<sequence>MGTFVPAALVLFCAGVLVGNGTLGILPTLGVAAIAAIAGDGVSYELGRRAQRTGRLPAITLRHRAWFDKAEALIHRRGAASVLIARFTGAIRAFVPLLAGFAKMSRGRFYFANVFSAVLWAPAHILPGALFGNSLHVAEAVSGRLALLLVLLVVVLWFSAWAVTALRRNLAALAMGLRGRAVAAMSVHDTRWSRVLRRLLDPERSESTAMLGAMVVLLGAAWVFFSVLEDLLTHDSLVRLDLSVFAFLQQLRTQVGDQAMIVFTEAGSVGVLLPLIVLVLAWLCWRRAWRTAAYWVGCAAFGELLVQVLKYTLGRQRPLTLYTGNEQFSFPSGHASVSAVVLGFLAFLVSRGQPSAWRTGAALLAALYVTLVSFSRLYLGAHWLSDVVGGASMGLAWVAVVAMVYTQRGVHDSLAPKGLAGVALLVLATGTLSWHYFRGSADLAFYAVTPKTRALTASAWTQNGWRQLPERRRELAGDGEEPFSVQIACPPDELAQALASAGWTSPPPWDFQSILLTVTGSVASDAAPVLPRFDQGRRADITRVRTGATQDVRGVVRLWRSNVQLVVPSVPTEPIWYGALYSERRDSGKLRDHVTTAPPDALIASARQAGVTQVGSLVPGMPVLLACRIPKS</sequence>
<feature type="transmembrane region" description="Helical" evidence="7">
    <location>
        <begin position="145"/>
        <end position="164"/>
    </location>
</feature>
<feature type="domain" description="Phosphatidic acid phosphatase type 2/haloperoxidase" evidence="8">
    <location>
        <begin position="296"/>
        <end position="402"/>
    </location>
</feature>
<dbReference type="InterPro" id="IPR032816">
    <property type="entry name" value="VTT_dom"/>
</dbReference>
<comment type="subcellular location">
    <subcellularLocation>
        <location evidence="1">Cell membrane</location>
        <topology evidence="1">Multi-pass membrane protein</topology>
    </subcellularLocation>
</comment>
<dbReference type="Pfam" id="PF09335">
    <property type="entry name" value="VTT_dom"/>
    <property type="match status" value="1"/>
</dbReference>
<comment type="similarity">
    <text evidence="2">Belongs to the DedA family.</text>
</comment>
<dbReference type="Pfam" id="PF01569">
    <property type="entry name" value="PAP2"/>
    <property type="match status" value="1"/>
</dbReference>
<dbReference type="SMART" id="SM00014">
    <property type="entry name" value="acidPPc"/>
    <property type="match status" value="1"/>
</dbReference>
<evidence type="ECO:0000256" key="3">
    <source>
        <dbReference type="ARBA" id="ARBA00022475"/>
    </source>
</evidence>